<sequence>MIKSNYKAHLALFSANLIYSINHFVAKGIMPEKINATPLVFFRVLGAGIMFWCVKFFIKEKVEKKDFFRLMLCGLLGASCNQLAFFHGLSLTSPIDTSIIMTSAPAVVFVFSAIILREKITSYKLLGLSIGAIGAIGLVWYGQVTQGSSTFVGNLLVFLNVCFFSLYQVIVKPLITKYHFITIISWVFLFGLLFLIPFGLKDVIYETNYQAFNLNTYLVIGFIIVFTTFFTFLFNIYALKQVSPSVAGSYTYTQPAISFIIVIILTLLFDNKTYSGDINIIKIMSCFMVIIGVYLISKKPKALAQ</sequence>
<evidence type="ECO:0000256" key="1">
    <source>
        <dbReference type="ARBA" id="ARBA00004651"/>
    </source>
</evidence>
<keyword evidence="2" id="KW-1003">Cell membrane</keyword>
<dbReference type="InterPro" id="IPR050638">
    <property type="entry name" value="AA-Vitamin_Transporters"/>
</dbReference>
<dbReference type="EMBL" id="JBHTIB010000002">
    <property type="protein sequence ID" value="MFD0834447.1"/>
    <property type="molecule type" value="Genomic_DNA"/>
</dbReference>
<feature type="transmembrane region" description="Helical" evidence="6">
    <location>
        <begin position="123"/>
        <end position="142"/>
    </location>
</feature>
<reference evidence="9" key="1">
    <citation type="journal article" date="2019" name="Int. J. Syst. Evol. Microbiol.">
        <title>The Global Catalogue of Microorganisms (GCM) 10K type strain sequencing project: providing services to taxonomists for standard genome sequencing and annotation.</title>
        <authorList>
            <consortium name="The Broad Institute Genomics Platform"/>
            <consortium name="The Broad Institute Genome Sequencing Center for Infectious Disease"/>
            <person name="Wu L."/>
            <person name="Ma J."/>
        </authorList>
    </citation>
    <scope>NUCLEOTIDE SEQUENCE [LARGE SCALE GENOMIC DNA]</scope>
    <source>
        <strain evidence="9">CCUG 60529</strain>
    </source>
</reference>
<feature type="transmembrane region" description="Helical" evidence="6">
    <location>
        <begin position="280"/>
        <end position="297"/>
    </location>
</feature>
<evidence type="ECO:0000256" key="2">
    <source>
        <dbReference type="ARBA" id="ARBA00022475"/>
    </source>
</evidence>
<dbReference type="Proteomes" id="UP001597011">
    <property type="component" value="Unassembled WGS sequence"/>
</dbReference>
<organism evidence="8 9">
    <name type="scientific">Mariniflexile aquimaris</name>
    <dbReference type="NCBI Taxonomy" id="881009"/>
    <lineage>
        <taxon>Bacteria</taxon>
        <taxon>Pseudomonadati</taxon>
        <taxon>Bacteroidota</taxon>
        <taxon>Flavobacteriia</taxon>
        <taxon>Flavobacteriales</taxon>
        <taxon>Flavobacteriaceae</taxon>
        <taxon>Mariniflexile</taxon>
    </lineage>
</organism>
<dbReference type="InterPro" id="IPR037185">
    <property type="entry name" value="EmrE-like"/>
</dbReference>
<accession>A0ABW3BPQ3</accession>
<dbReference type="PANTHER" id="PTHR32322:SF18">
    <property type="entry name" value="S-ADENOSYLMETHIONINE_S-ADENOSYLHOMOCYSTEINE TRANSPORTER"/>
    <property type="match status" value="1"/>
</dbReference>
<keyword evidence="9" id="KW-1185">Reference proteome</keyword>
<keyword evidence="5 6" id="KW-0472">Membrane</keyword>
<evidence type="ECO:0000313" key="8">
    <source>
        <dbReference type="EMBL" id="MFD0834447.1"/>
    </source>
</evidence>
<keyword evidence="3 6" id="KW-0812">Transmembrane</keyword>
<name>A0ABW3BPQ3_9FLAO</name>
<dbReference type="Pfam" id="PF00892">
    <property type="entry name" value="EamA"/>
    <property type="match status" value="2"/>
</dbReference>
<feature type="transmembrane region" description="Helical" evidence="6">
    <location>
        <begin position="148"/>
        <end position="166"/>
    </location>
</feature>
<feature type="transmembrane region" description="Helical" evidence="6">
    <location>
        <begin position="70"/>
        <end position="89"/>
    </location>
</feature>
<dbReference type="InterPro" id="IPR000620">
    <property type="entry name" value="EamA_dom"/>
</dbReference>
<evidence type="ECO:0000256" key="4">
    <source>
        <dbReference type="ARBA" id="ARBA00022989"/>
    </source>
</evidence>
<evidence type="ECO:0000313" key="9">
    <source>
        <dbReference type="Proteomes" id="UP001597011"/>
    </source>
</evidence>
<feature type="transmembrane region" description="Helical" evidence="6">
    <location>
        <begin position="216"/>
        <end position="238"/>
    </location>
</feature>
<dbReference type="PANTHER" id="PTHR32322">
    <property type="entry name" value="INNER MEMBRANE TRANSPORTER"/>
    <property type="match status" value="1"/>
</dbReference>
<feature type="transmembrane region" description="Helical" evidence="6">
    <location>
        <begin position="36"/>
        <end position="58"/>
    </location>
</feature>
<evidence type="ECO:0000256" key="3">
    <source>
        <dbReference type="ARBA" id="ARBA00022692"/>
    </source>
</evidence>
<comment type="caution">
    <text evidence="8">The sequence shown here is derived from an EMBL/GenBank/DDBJ whole genome shotgun (WGS) entry which is preliminary data.</text>
</comment>
<keyword evidence="4 6" id="KW-1133">Transmembrane helix</keyword>
<proteinExistence type="predicted"/>
<comment type="subcellular location">
    <subcellularLocation>
        <location evidence="1">Cell membrane</location>
        <topology evidence="1">Multi-pass membrane protein</topology>
    </subcellularLocation>
</comment>
<evidence type="ECO:0000256" key="6">
    <source>
        <dbReference type="SAM" id="Phobius"/>
    </source>
</evidence>
<evidence type="ECO:0000256" key="5">
    <source>
        <dbReference type="ARBA" id="ARBA00023136"/>
    </source>
</evidence>
<feature type="domain" description="EamA" evidence="7">
    <location>
        <begin position="153"/>
        <end position="297"/>
    </location>
</feature>
<evidence type="ECO:0000259" key="7">
    <source>
        <dbReference type="Pfam" id="PF00892"/>
    </source>
</evidence>
<feature type="domain" description="EamA" evidence="7">
    <location>
        <begin position="8"/>
        <end position="139"/>
    </location>
</feature>
<feature type="transmembrane region" description="Helical" evidence="6">
    <location>
        <begin position="250"/>
        <end position="268"/>
    </location>
</feature>
<feature type="transmembrane region" description="Helical" evidence="6">
    <location>
        <begin position="95"/>
        <end position="116"/>
    </location>
</feature>
<dbReference type="SUPFAM" id="SSF103481">
    <property type="entry name" value="Multidrug resistance efflux transporter EmrE"/>
    <property type="match status" value="2"/>
</dbReference>
<gene>
    <name evidence="8" type="ORF">ACFQ0I_01620</name>
</gene>
<feature type="transmembrane region" description="Helical" evidence="6">
    <location>
        <begin position="178"/>
        <end position="196"/>
    </location>
</feature>
<dbReference type="RefSeq" id="WP_379938750.1">
    <property type="nucleotide sequence ID" value="NZ_JBHTIB010000002.1"/>
</dbReference>
<protein>
    <submittedName>
        <fullName evidence="8">DMT family transporter</fullName>
    </submittedName>
</protein>